<evidence type="ECO:0000313" key="1">
    <source>
        <dbReference type="EMBL" id="SQC93257.1"/>
    </source>
</evidence>
<evidence type="ECO:0000313" key="2">
    <source>
        <dbReference type="Proteomes" id="UP000251197"/>
    </source>
</evidence>
<reference evidence="1 2" key="1">
    <citation type="submission" date="2018-06" db="EMBL/GenBank/DDBJ databases">
        <authorList>
            <consortium name="Pathogen Informatics"/>
            <person name="Doyle S."/>
        </authorList>
    </citation>
    <scope>NUCLEOTIDE SEQUENCE [LARGE SCALE GENOMIC DNA]</scope>
    <source>
        <strain evidence="1 2">NCTC12120</strain>
    </source>
</reference>
<protein>
    <submittedName>
        <fullName evidence="1">Uncharacterized protein</fullName>
    </submittedName>
</protein>
<sequence length="242" mass="25630">MPAAISVSAMSNTGTQPSGGCYGLQGSGGASAVYYKHGWRLPARNVSCYKKLNDGRPFKGDVRIDNFSFGYTLMVPNPLSIPSGEYEGEVVYSVGDGGDINFNALETSDSEIKINIKATVSHAFYLNFAPGTENVSLAPKGGWGQWRNGGRVPDSLRKEVPFTLSSSSGFTVNMTCTIPSGAGCGLRNEGTGEDIPLEVALTLPGYKTESGSEVRNLLMDSIARGTCHCLSWRDCIPAPLAG</sequence>
<dbReference type="Proteomes" id="UP000251197">
    <property type="component" value="Unassembled WGS sequence"/>
</dbReference>
<dbReference type="AlphaFoldDB" id="A0A2X3J328"/>
<proteinExistence type="predicted"/>
<organism evidence="1 2">
    <name type="scientific">Cedecea neteri</name>
    <dbReference type="NCBI Taxonomy" id="158822"/>
    <lineage>
        <taxon>Bacteria</taxon>
        <taxon>Pseudomonadati</taxon>
        <taxon>Pseudomonadota</taxon>
        <taxon>Gammaproteobacteria</taxon>
        <taxon>Enterobacterales</taxon>
        <taxon>Enterobacteriaceae</taxon>
        <taxon>Cedecea</taxon>
    </lineage>
</organism>
<name>A0A2X3J328_9ENTR</name>
<gene>
    <name evidence="1" type="ORF">NCTC12120_06371</name>
</gene>
<dbReference type="EMBL" id="UAVU01000010">
    <property type="protein sequence ID" value="SQC93257.1"/>
    <property type="molecule type" value="Genomic_DNA"/>
</dbReference>
<accession>A0A2X3J328</accession>